<comment type="caution">
    <text evidence="12">Lacks conserved residue(s) required for the propagation of feature annotation.</text>
</comment>
<dbReference type="Gene3D" id="3.40.50.140">
    <property type="match status" value="1"/>
</dbReference>
<feature type="site" description="Interaction with DNA" evidence="12">
    <location>
        <position position="313"/>
    </location>
</feature>
<evidence type="ECO:0000256" key="10">
    <source>
        <dbReference type="ARBA" id="ARBA00023125"/>
    </source>
</evidence>
<dbReference type="InterPro" id="IPR013824">
    <property type="entry name" value="Topo_IA_cen_sub1"/>
</dbReference>
<dbReference type="PANTHER" id="PTHR11390">
    <property type="entry name" value="PROKARYOTIC DNA TOPOISOMERASE"/>
    <property type="match status" value="1"/>
</dbReference>
<dbReference type="EC" id="5.6.2.1" evidence="12"/>
<dbReference type="NCBIfam" id="NF005555">
    <property type="entry name" value="PRK07220.1"/>
    <property type="match status" value="1"/>
</dbReference>
<dbReference type="InterPro" id="IPR013497">
    <property type="entry name" value="Topo_IA_cen"/>
</dbReference>
<dbReference type="HAMAP" id="MF_00952">
    <property type="entry name" value="Topoisom_1_prok"/>
    <property type="match status" value="1"/>
</dbReference>
<dbReference type="InterPro" id="IPR003602">
    <property type="entry name" value="Topo_IA_DNA-bd_dom"/>
</dbReference>
<reference evidence="15" key="2">
    <citation type="submission" date="2004-08" db="EMBL/GenBank/DDBJ databases">
        <authorList>
            <person name="Putnam N."/>
            <person name="Detter J.C."/>
            <person name="Richardson P.M."/>
            <person name="Rokhsar D."/>
        </authorList>
    </citation>
    <scope>NUCLEOTIDE SEQUENCE</scope>
</reference>
<keyword evidence="9 12" id="KW-0799">Topoisomerase</keyword>
<dbReference type="InterPro" id="IPR023405">
    <property type="entry name" value="Topo_IA_core_domain"/>
</dbReference>
<evidence type="ECO:0000256" key="9">
    <source>
        <dbReference type="ARBA" id="ARBA00023029"/>
    </source>
</evidence>
<keyword evidence="7" id="KW-0862">Zinc</keyword>
<evidence type="ECO:0000313" key="15">
    <source>
        <dbReference type="EMBL" id="AAU82874.1"/>
    </source>
</evidence>
<evidence type="ECO:0000256" key="6">
    <source>
        <dbReference type="ARBA" id="ARBA00022771"/>
    </source>
</evidence>
<dbReference type="SMART" id="SM00437">
    <property type="entry name" value="TOP1Ac"/>
    <property type="match status" value="1"/>
</dbReference>
<dbReference type="Pfam" id="PF01751">
    <property type="entry name" value="Toprim"/>
    <property type="match status" value="1"/>
</dbReference>
<evidence type="ECO:0000256" key="3">
    <source>
        <dbReference type="ARBA" id="ARBA00009446"/>
    </source>
</evidence>
<dbReference type="FunFam" id="1.10.290.10:FF:000003">
    <property type="entry name" value="DNA topoisomerase"/>
    <property type="match status" value="1"/>
</dbReference>
<comment type="subunit">
    <text evidence="12">Monomer.</text>
</comment>
<organism evidence="15">
    <name type="scientific">Uncultured archaeon GZfos26G2</name>
    <dbReference type="NCBI Taxonomy" id="3386331"/>
    <lineage>
        <taxon>Archaea</taxon>
        <taxon>Methanobacteriati</taxon>
        <taxon>Methanobacteriota</taxon>
        <taxon>Stenosarchaea group</taxon>
        <taxon>Methanomicrobia</taxon>
        <taxon>Candidatus Methanophagales</taxon>
        <taxon>Candidatus Methanophagaceae</taxon>
        <taxon>Candidatus Methanophaga</taxon>
    </lineage>
</organism>
<dbReference type="Gene3D" id="1.10.290.10">
    <property type="entry name" value="Topoisomerase I, domain 4"/>
    <property type="match status" value="1"/>
</dbReference>
<dbReference type="GO" id="GO:0005694">
    <property type="term" value="C:chromosome"/>
    <property type="evidence" value="ECO:0007669"/>
    <property type="project" value="InterPro"/>
</dbReference>
<dbReference type="Gene3D" id="3.30.65.10">
    <property type="entry name" value="Bacterial Topoisomerase I, domain 1"/>
    <property type="match status" value="1"/>
</dbReference>
<evidence type="ECO:0000256" key="12">
    <source>
        <dbReference type="HAMAP-Rule" id="MF_00952"/>
    </source>
</evidence>
<dbReference type="PRINTS" id="PR00417">
    <property type="entry name" value="PRTPISMRASEI"/>
</dbReference>
<feature type="domain" description="Topo IA-type catalytic" evidence="14">
    <location>
        <begin position="151"/>
        <end position="565"/>
    </location>
</feature>
<keyword evidence="11 12" id="KW-0413">Isomerase</keyword>
<accession>Q64CK3</accession>
<dbReference type="InterPro" id="IPR013826">
    <property type="entry name" value="Topo_IA_cen_sub3"/>
</dbReference>
<keyword evidence="8" id="KW-0460">Magnesium</keyword>
<dbReference type="SUPFAM" id="SSF56712">
    <property type="entry name" value="Prokaryotic type I DNA topoisomerase"/>
    <property type="match status" value="1"/>
</dbReference>
<dbReference type="GO" id="GO:0008270">
    <property type="term" value="F:zinc ion binding"/>
    <property type="evidence" value="ECO:0007669"/>
    <property type="project" value="UniProtKB-KW"/>
</dbReference>
<dbReference type="InterPro" id="IPR013825">
    <property type="entry name" value="Topo_IA_cen_sub2"/>
</dbReference>
<dbReference type="InterPro" id="IPR003601">
    <property type="entry name" value="Topo_IA_2"/>
</dbReference>
<dbReference type="GO" id="GO:0006281">
    <property type="term" value="P:DNA repair"/>
    <property type="evidence" value="ECO:0007669"/>
    <property type="project" value="TreeGrafter"/>
</dbReference>
<evidence type="ECO:0000256" key="11">
    <source>
        <dbReference type="ARBA" id="ARBA00023235"/>
    </source>
</evidence>
<feature type="site" description="Interaction with DNA" evidence="12">
    <location>
        <position position="499"/>
    </location>
</feature>
<comment type="function">
    <text evidence="12">Releases the supercoiling and torsional tension of DNA, which is introduced during the DNA replication and transcription, by transiently cleaving and rejoining one strand of the DNA duplex. Introduces a single-strand break via transesterification at a target site in duplex DNA. The scissile phosphodiester is attacked by the catalytic tyrosine of the enzyme, resulting in the formation of a DNA-(5'-phosphotyrosyl)-enzyme intermediate and the expulsion of a 3'-OH DNA strand. The free DNA strand then undergoes passage around the unbroken strand, thus removing DNA supercoils. Finally, in the religation step, the DNA 3'-OH attacks the covalent intermediate to expel the active-site tyrosine and restore the DNA phosphodiester backbone.</text>
</comment>
<feature type="domain" description="Toprim" evidence="13">
    <location>
        <begin position="1"/>
        <end position="133"/>
    </location>
</feature>
<comment type="catalytic activity">
    <reaction evidence="1 12">
        <text>ATP-independent breakage of single-stranded DNA, followed by passage and rejoining.</text>
        <dbReference type="EC" id="5.6.2.1"/>
    </reaction>
</comment>
<feature type="site" description="Interaction with DNA" evidence="12">
    <location>
        <position position="48"/>
    </location>
</feature>
<dbReference type="PROSITE" id="PS50880">
    <property type="entry name" value="TOPRIM"/>
    <property type="match status" value="1"/>
</dbReference>
<dbReference type="InterPro" id="IPR023406">
    <property type="entry name" value="Topo_IA_AS"/>
</dbReference>
<dbReference type="SMART" id="SM00436">
    <property type="entry name" value="TOP1Bc"/>
    <property type="match status" value="1"/>
</dbReference>
<evidence type="ECO:0000259" key="13">
    <source>
        <dbReference type="PROSITE" id="PS50880"/>
    </source>
</evidence>
<evidence type="ECO:0000256" key="1">
    <source>
        <dbReference type="ARBA" id="ARBA00000213"/>
    </source>
</evidence>
<dbReference type="InterPro" id="IPR013498">
    <property type="entry name" value="Topo_IA_Znf"/>
</dbReference>
<evidence type="ECO:0000259" key="14">
    <source>
        <dbReference type="PROSITE" id="PS52039"/>
    </source>
</evidence>
<dbReference type="SUPFAM" id="SSF57783">
    <property type="entry name" value="Zinc beta-ribbon"/>
    <property type="match status" value="1"/>
</dbReference>
<feature type="site" description="Interaction with DNA" evidence="12">
    <location>
        <position position="161"/>
    </location>
</feature>
<dbReference type="PANTHER" id="PTHR11390:SF26">
    <property type="entry name" value="DNA TOPOISOMERASE 1"/>
    <property type="match status" value="1"/>
</dbReference>
<dbReference type="SMART" id="SM00493">
    <property type="entry name" value="TOPRIM"/>
    <property type="match status" value="1"/>
</dbReference>
<evidence type="ECO:0000256" key="5">
    <source>
        <dbReference type="ARBA" id="ARBA00022737"/>
    </source>
</evidence>
<dbReference type="Gene3D" id="2.70.20.10">
    <property type="entry name" value="Topoisomerase I, domain 3"/>
    <property type="match status" value="1"/>
</dbReference>
<feature type="region of interest" description="Interaction with DNA" evidence="12">
    <location>
        <begin position="189"/>
        <end position="194"/>
    </location>
</feature>
<evidence type="ECO:0000256" key="2">
    <source>
        <dbReference type="ARBA" id="ARBA00001946"/>
    </source>
</evidence>
<dbReference type="PROSITE" id="PS00396">
    <property type="entry name" value="TOPO_IA_1"/>
    <property type="match status" value="1"/>
</dbReference>
<keyword evidence="4" id="KW-0479">Metal-binding</keyword>
<feature type="active site" description="O-(5'-phospho-DNA)-tyrosine intermediate" evidence="12">
    <location>
        <position position="311"/>
    </location>
</feature>
<dbReference type="InterPro" id="IPR028612">
    <property type="entry name" value="Topoisom_1_IA"/>
</dbReference>
<dbReference type="EMBL" id="AY714834">
    <property type="protein sequence ID" value="AAU82874.1"/>
    <property type="molecule type" value="Genomic_DNA"/>
</dbReference>
<dbReference type="InterPro" id="IPR006171">
    <property type="entry name" value="TOPRIM_dom"/>
</dbReference>
<dbReference type="GO" id="GO:0006310">
    <property type="term" value="P:DNA recombination"/>
    <property type="evidence" value="ECO:0007669"/>
    <property type="project" value="TreeGrafter"/>
</dbReference>
<keyword evidence="6" id="KW-0863">Zinc-finger</keyword>
<dbReference type="InterPro" id="IPR034144">
    <property type="entry name" value="TOPRIM_TopoIII"/>
</dbReference>
<dbReference type="CDD" id="cd00186">
    <property type="entry name" value="TOP1Ac"/>
    <property type="match status" value="1"/>
</dbReference>
<dbReference type="PROSITE" id="PS52039">
    <property type="entry name" value="TOPO_IA_2"/>
    <property type="match status" value="1"/>
</dbReference>
<dbReference type="GO" id="GO:0003677">
    <property type="term" value="F:DNA binding"/>
    <property type="evidence" value="ECO:0007669"/>
    <property type="project" value="UniProtKB-KW"/>
</dbReference>
<name>Q64CK3_UNCAG</name>
<dbReference type="Pfam" id="PF01396">
    <property type="entry name" value="Zn_ribbon_Top1"/>
    <property type="match status" value="1"/>
</dbReference>
<gene>
    <name evidence="12" type="primary">topA</name>
    <name evidence="15" type="ORF">GZ21B5_15</name>
</gene>
<dbReference type="InterPro" id="IPR005739">
    <property type="entry name" value="TopoI_arch"/>
</dbReference>
<dbReference type="GO" id="GO:0006265">
    <property type="term" value="P:DNA topological change"/>
    <property type="evidence" value="ECO:0007669"/>
    <property type="project" value="UniProtKB-UniRule"/>
</dbReference>
<dbReference type="AlphaFoldDB" id="Q64CK3"/>
<comment type="cofactor">
    <cofactor evidence="2">
        <name>Mg(2+)</name>
        <dbReference type="ChEBI" id="CHEBI:18420"/>
    </cofactor>
</comment>
<dbReference type="GO" id="GO:0003917">
    <property type="term" value="F:DNA topoisomerase type I (single strand cut, ATP-independent) activity"/>
    <property type="evidence" value="ECO:0007669"/>
    <property type="project" value="UniProtKB-UniRule"/>
</dbReference>
<evidence type="ECO:0000256" key="7">
    <source>
        <dbReference type="ARBA" id="ARBA00022833"/>
    </source>
</evidence>
<evidence type="ECO:0000256" key="4">
    <source>
        <dbReference type="ARBA" id="ARBA00022723"/>
    </source>
</evidence>
<comment type="similarity">
    <text evidence="3 12">Belongs to the type IA topoisomerase family.</text>
</comment>
<evidence type="ECO:0000256" key="8">
    <source>
        <dbReference type="ARBA" id="ARBA00022842"/>
    </source>
</evidence>
<sequence length="681" mass="76994">MHYIITEKGTTAKKIAAILSNGKAKKKKIGGIDAHEFDEKVVIGLSGHVFRLDFPDSYNNWSKVDPYKLIDAKIVTVALKKDIVKTLGQIAKKADYITVATDYDREGELIGVEALNSIKKINPELKVDRMRYSAITEKDIKDSFAARSEVDYNLAASAEVRQIIDLVWGASLTRFVSLSANRLGDGFFSVGRVQSPTLALLVEKEKEIAKFVPRKYWELHAKLKTENGEIFDVTHKTAKFWEKDEAEVAKARIEAAKEGFVRTLKTKLRVEKPPTPFDTTTFIRAASAISYTPKRLMAIAEGLYLGGLISYHRTDNTTYPDTLDLKALVQMFQKHKEFGKHAKLLLTKKELKPTAGKKKTTDHPPIHPVAETTKDKLEKDEWKVYELVVRRFLATLSDAAKWEDTNVTAEIGDEPLTAKGRLLKEQGFLAIYPYQKKEELVIPQLKEDEKVDLEHIELVEKETKPPNRISQAGLIKKMDDLGLGTKSTRHEIIGKLYDRTYVQGNPAKPTEKAVALIDSLEKYAALITKSEMTKTLELEMNEISEGKRKKKEVAEDSRNMLKDVFADLKKNRSEIGNSLKEAVRADKIVGSCPKCDSDLLLLSSRRGKRFVGCSNYPACEFSLPMPKSGRVVVTEDKCDEHPYMFKLKIIKKGARPWDFGCPYCNFQQWQDKVKSEKKGDN</sequence>
<proteinExistence type="inferred from homology"/>
<keyword evidence="5" id="KW-0677">Repeat</keyword>
<keyword evidence="10 12" id="KW-0238">DNA-binding</keyword>
<dbReference type="Pfam" id="PF01131">
    <property type="entry name" value="Topoisom_bac"/>
    <property type="match status" value="1"/>
</dbReference>
<dbReference type="Gene3D" id="1.10.460.10">
    <property type="entry name" value="Topoisomerase I, domain 2"/>
    <property type="match status" value="1"/>
</dbReference>
<dbReference type="InterPro" id="IPR000380">
    <property type="entry name" value="Topo_IA"/>
</dbReference>
<dbReference type="CDD" id="cd03362">
    <property type="entry name" value="TOPRIM_TopoIA_TopoIII"/>
    <property type="match status" value="1"/>
</dbReference>
<dbReference type="NCBIfam" id="TIGR01057">
    <property type="entry name" value="topA_arch"/>
    <property type="match status" value="1"/>
</dbReference>
<feature type="site" description="Interaction with DNA" evidence="12">
    <location>
        <position position="165"/>
    </location>
</feature>
<protein>
    <recommendedName>
        <fullName evidence="12">DNA topoisomerase 1</fullName>
        <ecNumber evidence="12">5.6.2.1</ecNumber>
    </recommendedName>
    <alternativeName>
        <fullName evidence="12">DNA topoisomerase I</fullName>
    </alternativeName>
</protein>
<reference evidence="15" key="1">
    <citation type="journal article" date="2004" name="Science">
        <title>Reverse methanogenesis: testing the hypothesis with environmental genomics.</title>
        <authorList>
            <person name="Hallam S.J."/>
            <person name="Putnam N."/>
            <person name="Preston C.M."/>
            <person name="Detter J.C."/>
            <person name="Rokhsar D."/>
            <person name="Richardson P.M."/>
            <person name="DeLong E.F."/>
        </authorList>
    </citation>
    <scope>NUCLEOTIDE SEQUENCE</scope>
</reference>